<sequence length="139" mass="13678">MSDVAAAGLAAAVLSGAPSTAWALARGGDPLDAGRAAGAMVVGERAGAAVQFAAAIPVHLALSLGWTAVLARVLPARRTAAWGAAAGLAIAVLDLGVIGRRFPAIRRLPAGPQLADHVAFGAVAGAVLARRASSSSAWR</sequence>
<keyword evidence="1" id="KW-0472">Membrane</keyword>
<dbReference type="EMBL" id="CP087164">
    <property type="protein sequence ID" value="UGS34901.1"/>
    <property type="molecule type" value="Genomic_DNA"/>
</dbReference>
<keyword evidence="3" id="KW-1185">Reference proteome</keyword>
<feature type="transmembrane region" description="Helical" evidence="1">
    <location>
        <begin position="47"/>
        <end position="68"/>
    </location>
</feature>
<dbReference type="RefSeq" id="WP_259314567.1">
    <property type="nucleotide sequence ID" value="NZ_CP087164.1"/>
</dbReference>
<evidence type="ECO:0000313" key="2">
    <source>
        <dbReference type="EMBL" id="UGS34901.1"/>
    </source>
</evidence>
<dbReference type="AlphaFoldDB" id="A0A9E6XUZ6"/>
<keyword evidence="1" id="KW-1133">Transmembrane helix</keyword>
<evidence type="ECO:0000313" key="3">
    <source>
        <dbReference type="Proteomes" id="UP001162834"/>
    </source>
</evidence>
<organism evidence="2 3">
    <name type="scientific">Capillimicrobium parvum</name>
    <dbReference type="NCBI Taxonomy" id="2884022"/>
    <lineage>
        <taxon>Bacteria</taxon>
        <taxon>Bacillati</taxon>
        <taxon>Actinomycetota</taxon>
        <taxon>Thermoleophilia</taxon>
        <taxon>Solirubrobacterales</taxon>
        <taxon>Capillimicrobiaceae</taxon>
        <taxon>Capillimicrobium</taxon>
    </lineage>
</organism>
<dbReference type="KEGG" id="sbae:DSM104329_01283"/>
<keyword evidence="1" id="KW-0812">Transmembrane</keyword>
<name>A0A9E6XUZ6_9ACTN</name>
<evidence type="ECO:0000256" key="1">
    <source>
        <dbReference type="SAM" id="Phobius"/>
    </source>
</evidence>
<feature type="transmembrane region" description="Helical" evidence="1">
    <location>
        <begin position="80"/>
        <end position="98"/>
    </location>
</feature>
<gene>
    <name evidence="2" type="ORF">DSM104329_01283</name>
</gene>
<protein>
    <submittedName>
        <fullName evidence="2">Uncharacterized protein</fullName>
    </submittedName>
</protein>
<dbReference type="Proteomes" id="UP001162834">
    <property type="component" value="Chromosome"/>
</dbReference>
<accession>A0A9E6XUZ6</accession>
<proteinExistence type="predicted"/>
<reference evidence="2" key="1">
    <citation type="journal article" date="2022" name="Int. J. Syst. Evol. Microbiol.">
        <title>Pseudomonas aegrilactucae sp. nov. and Pseudomonas morbosilactucae sp. nov., pathogens causing bacterial rot of lettuce in Japan.</title>
        <authorList>
            <person name="Sawada H."/>
            <person name="Fujikawa T."/>
            <person name="Satou M."/>
        </authorList>
    </citation>
    <scope>NUCLEOTIDE SEQUENCE</scope>
    <source>
        <strain evidence="2">0166_1</strain>
    </source>
</reference>